<feature type="transmembrane region" description="Helical" evidence="7">
    <location>
        <begin position="273"/>
        <end position="293"/>
    </location>
</feature>
<sequence length="419" mass="44923">MMDDCDRRVSGDRVGSFRQKDNNPAAWLNGFMEGVPASTRILLVFQFLVNLSVFGSLPLLAAFLDMERHLDASSVASVLTVNLLASRLLPLLLGASADRFSSRVLTTLGLLCRAAGFAGFAFARSLPGLLIWACLSGLGAALYETTAYSIFGSLDGAVRPKVFALNNLALNLGALIGPALLIVVPNTNGALPFLVSGAVFTALALVAPWIAGRSRHDVVDAHPLRGVLVAFGDRRFRRLCWSLVPFWTVYTQIYVFIPLTFSHGAHGYNGVRPFYITNALMGIATAWLGMGWFQRTGWRSMMVIGHASLCGCFALAAWLVARDRGADASLVILIVFAIVFTFGESLILPASNIALAGLTTDGNAGRYFGASAISWAIGGVLGNFIGSAAARWTVLAPAWVMFMVIALTGLLAFRSRWPQ</sequence>
<reference evidence="9 10" key="1">
    <citation type="submission" date="2018-06" db="EMBL/GenBank/DDBJ databases">
        <title>Towards the identification of Burkholderia cepacia strain which caused fatal septicemia.</title>
        <authorList>
            <person name="Bui L.A.T."/>
            <person name="Zakharova I.B."/>
            <person name="Shpak I.M."/>
            <person name="Teteryatnikova N."/>
            <person name="Ustinov D.V."/>
            <person name="Kuzyutina Y.A."/>
            <person name="Nguyen H.N."/>
            <person name="Antonov A.S."/>
            <person name="Avdyusheva E.F."/>
            <person name="Victorov D.V."/>
        </authorList>
    </citation>
    <scope>NUCLEOTIDE SEQUENCE [LARGE SCALE GENOMIC DNA]</scope>
    <source>
        <strain evidence="9 10">PT02</strain>
    </source>
</reference>
<comment type="caution">
    <text evidence="9">The sequence shown here is derived from an EMBL/GenBank/DDBJ whole genome shotgun (WGS) entry which is preliminary data.</text>
</comment>
<feature type="transmembrane region" description="Helical" evidence="7">
    <location>
        <begin position="190"/>
        <end position="211"/>
    </location>
</feature>
<keyword evidence="4 7" id="KW-0812">Transmembrane</keyword>
<evidence type="ECO:0000256" key="7">
    <source>
        <dbReference type="SAM" id="Phobius"/>
    </source>
</evidence>
<evidence type="ECO:0000256" key="3">
    <source>
        <dbReference type="ARBA" id="ARBA00022475"/>
    </source>
</evidence>
<protein>
    <recommendedName>
        <fullName evidence="8">Major facilitator superfamily (MFS) profile domain-containing protein</fullName>
    </recommendedName>
</protein>
<dbReference type="Gene3D" id="1.20.1250.20">
    <property type="entry name" value="MFS general substrate transporter like domains"/>
    <property type="match status" value="1"/>
</dbReference>
<dbReference type="EMBL" id="QLUZ01000001">
    <property type="protein sequence ID" value="RAQ16349.1"/>
    <property type="molecule type" value="Genomic_DNA"/>
</dbReference>
<feature type="transmembrane region" description="Helical" evidence="7">
    <location>
        <begin position="75"/>
        <end position="93"/>
    </location>
</feature>
<dbReference type="GO" id="GO:0022857">
    <property type="term" value="F:transmembrane transporter activity"/>
    <property type="evidence" value="ECO:0007669"/>
    <property type="project" value="InterPro"/>
</dbReference>
<feature type="transmembrane region" description="Helical" evidence="7">
    <location>
        <begin position="367"/>
        <end position="386"/>
    </location>
</feature>
<feature type="transmembrane region" description="Helical" evidence="7">
    <location>
        <begin position="129"/>
        <end position="151"/>
    </location>
</feature>
<dbReference type="Proteomes" id="UP000248899">
    <property type="component" value="Unassembled WGS sequence"/>
</dbReference>
<proteinExistence type="predicted"/>
<dbReference type="GO" id="GO:0005886">
    <property type="term" value="C:plasma membrane"/>
    <property type="evidence" value="ECO:0007669"/>
    <property type="project" value="UniProtKB-SubCell"/>
</dbReference>
<dbReference type="InterPro" id="IPR020846">
    <property type="entry name" value="MFS_dom"/>
</dbReference>
<evidence type="ECO:0000256" key="6">
    <source>
        <dbReference type="ARBA" id="ARBA00023136"/>
    </source>
</evidence>
<dbReference type="InterPro" id="IPR050171">
    <property type="entry name" value="MFS_Transporters"/>
</dbReference>
<keyword evidence="6 7" id="KW-0472">Membrane</keyword>
<evidence type="ECO:0000256" key="5">
    <source>
        <dbReference type="ARBA" id="ARBA00022989"/>
    </source>
</evidence>
<evidence type="ECO:0000256" key="4">
    <source>
        <dbReference type="ARBA" id="ARBA00022692"/>
    </source>
</evidence>
<feature type="transmembrane region" description="Helical" evidence="7">
    <location>
        <begin position="300"/>
        <end position="320"/>
    </location>
</feature>
<dbReference type="SUPFAM" id="SSF103473">
    <property type="entry name" value="MFS general substrate transporter"/>
    <property type="match status" value="1"/>
</dbReference>
<feature type="transmembrane region" description="Helical" evidence="7">
    <location>
        <begin position="332"/>
        <end position="355"/>
    </location>
</feature>
<feature type="domain" description="Major facilitator superfamily (MFS) profile" evidence="8">
    <location>
        <begin position="22"/>
        <end position="419"/>
    </location>
</feature>
<feature type="transmembrane region" description="Helical" evidence="7">
    <location>
        <begin position="41"/>
        <end position="63"/>
    </location>
</feature>
<dbReference type="InterPro" id="IPR036259">
    <property type="entry name" value="MFS_trans_sf"/>
</dbReference>
<feature type="transmembrane region" description="Helical" evidence="7">
    <location>
        <begin position="392"/>
        <end position="413"/>
    </location>
</feature>
<gene>
    <name evidence="9" type="ORF">DPR02_00940</name>
</gene>
<feature type="transmembrane region" description="Helical" evidence="7">
    <location>
        <begin position="105"/>
        <end position="123"/>
    </location>
</feature>
<evidence type="ECO:0000313" key="9">
    <source>
        <dbReference type="EMBL" id="RAQ16349.1"/>
    </source>
</evidence>
<dbReference type="PANTHER" id="PTHR23517:SF2">
    <property type="entry name" value="MULTIDRUG RESISTANCE PROTEIN MDTH"/>
    <property type="match status" value="1"/>
</dbReference>
<feature type="transmembrane region" description="Helical" evidence="7">
    <location>
        <begin position="163"/>
        <end position="184"/>
    </location>
</feature>
<organism evidence="9 10">
    <name type="scientific">Burkholderia cepacia</name>
    <name type="common">Pseudomonas cepacia</name>
    <dbReference type="NCBI Taxonomy" id="292"/>
    <lineage>
        <taxon>Bacteria</taxon>
        <taxon>Pseudomonadati</taxon>
        <taxon>Pseudomonadota</taxon>
        <taxon>Betaproteobacteria</taxon>
        <taxon>Burkholderiales</taxon>
        <taxon>Burkholderiaceae</taxon>
        <taxon>Burkholderia</taxon>
        <taxon>Burkholderia cepacia complex</taxon>
    </lineage>
</organism>
<evidence type="ECO:0000256" key="2">
    <source>
        <dbReference type="ARBA" id="ARBA00022448"/>
    </source>
</evidence>
<dbReference type="PROSITE" id="PS50850">
    <property type="entry name" value="MFS"/>
    <property type="match status" value="1"/>
</dbReference>
<dbReference type="AlphaFoldDB" id="A0AAQ0JMK9"/>
<name>A0AAQ0JMK9_BURCE</name>
<keyword evidence="2" id="KW-0813">Transport</keyword>
<keyword evidence="3" id="KW-1003">Cell membrane</keyword>
<dbReference type="InterPro" id="IPR011701">
    <property type="entry name" value="MFS"/>
</dbReference>
<feature type="transmembrane region" description="Helical" evidence="7">
    <location>
        <begin position="239"/>
        <end position="261"/>
    </location>
</feature>
<dbReference type="PANTHER" id="PTHR23517">
    <property type="entry name" value="RESISTANCE PROTEIN MDTM, PUTATIVE-RELATED-RELATED"/>
    <property type="match status" value="1"/>
</dbReference>
<dbReference type="Pfam" id="PF07690">
    <property type="entry name" value="MFS_1"/>
    <property type="match status" value="1"/>
</dbReference>
<evidence type="ECO:0000313" key="10">
    <source>
        <dbReference type="Proteomes" id="UP000248899"/>
    </source>
</evidence>
<evidence type="ECO:0000259" key="8">
    <source>
        <dbReference type="PROSITE" id="PS50850"/>
    </source>
</evidence>
<accession>A0AAQ0JMK9</accession>
<comment type="subcellular location">
    <subcellularLocation>
        <location evidence="1">Cell membrane</location>
        <topology evidence="1">Multi-pass membrane protein</topology>
    </subcellularLocation>
</comment>
<evidence type="ECO:0000256" key="1">
    <source>
        <dbReference type="ARBA" id="ARBA00004651"/>
    </source>
</evidence>
<keyword evidence="5 7" id="KW-1133">Transmembrane helix</keyword>